<evidence type="ECO:0000313" key="2">
    <source>
        <dbReference type="EMBL" id="GAA0873991.1"/>
    </source>
</evidence>
<evidence type="ECO:0000313" key="3">
    <source>
        <dbReference type="Proteomes" id="UP001501126"/>
    </source>
</evidence>
<name>A0ABN1MLD3_9FLAO</name>
<sequence length="1148" mass="132418">MNSWKEQIIAWKEELLRSSGNDVLIHLPESGKGFLELEGNSVEQNEIRIPITPVWKKIAAEAERYRQNSGVNSLSLVTHILEWNDGKKNFRSPFRLQEVLYSTDKIKNEIRLSIQEETFINPFLSGKLKELFGIEIQDSESLPEVTDWNLQPCFLLGNFHYHRFSLLKDMDDYLLDQHSEDSLIGTFFNGERRNEPTNSLPEKACVFPLDTYQQEAITKIQDGENLVIIGPPGSGKSQLIVNTLFQHALSGKRTVLASEKLAALEVIKTRFESIGLDRFCASVFHTEKEKSDFIQSLKETWLFVENTPVKQPQIASYPAKKEILQNKLSRLQGLPVIGSIPNNLSPLFHSVPKKDTWEKLHPTLDYLATQYALQYGTSFSNCSCFCLKPSVFFRDDSLGSLKTDLTIIRKTITFLSQEIEEVSENYPLSEWAVLYRKTIHAQVLSHELFSRNKALFEHESTDQKRFRKLSGKYLKVTRELENTAPYEQQKWKKNWSDTELEEALRVFTEKKNWSLSYRRWKARFIADYAPVVFSRKLALQALSLKKDILQKQKEQSKIAAQLIKYGVHYPETEIPLFESLIRQYNELDTHLVKTLRSSSEKLLQQLVRHSREITQIHRFITLNIHVSASLSLNEIIRRIEEEVDFLSAHRKSIENLLKTDEVFFYELPGVHDFSVLHELVTLGQVENFAKFHPELYHYSGEEFQEDLKQLIREEDTFCQLSAQEFAYRISQKFSDYHLLLSTPAAQLSQEQKQLKTELRKGRSILVKEFNKIRQHTGIRELLDSPARHWIHLLKPILLINPLSLSKIVPNRKGIFDFLVMDEASQIPTEHAIPALYRSAKVCLVGDPMQMPPSVYFTSGTREREDILNRGLFHFNAHMLLGHYRSLHENLISFSNHYFYGGKLKILPGSQLPSYSGIHGHFVKDALFENRSNVQEAKELVAWLNELLPDFAPNDQLGIVAFSEAQLDLIRHEITQHASPVLNQKVDEGSIFLSTLENIQGDECDILVVSIGYGYDADGKFALRFGPLNQSGGEKRINVLFTRARKGIHIFHSIHHTDFPPSDNRGVELLKVYLRMLETEATNFGSASRTLFGLESSIDNEKREITFFDPYLSEQALQKMMTLFRVVSERNWKINVVFRKDGLLLQNPG</sequence>
<protein>
    <recommendedName>
        <fullName evidence="1">DNA2/NAM7 helicase-like C-terminal domain-containing protein</fullName>
    </recommendedName>
</protein>
<dbReference type="CDD" id="cd18808">
    <property type="entry name" value="SF1_C_Upf1"/>
    <property type="match status" value="1"/>
</dbReference>
<gene>
    <name evidence="2" type="ORF">GCM10009118_03990</name>
</gene>
<accession>A0ABN1MLD3</accession>
<keyword evidence="3" id="KW-1185">Reference proteome</keyword>
<reference evidence="2 3" key="1">
    <citation type="journal article" date="2019" name="Int. J. Syst. Evol. Microbiol.">
        <title>The Global Catalogue of Microorganisms (GCM) 10K type strain sequencing project: providing services to taxonomists for standard genome sequencing and annotation.</title>
        <authorList>
            <consortium name="The Broad Institute Genomics Platform"/>
            <consortium name="The Broad Institute Genome Sequencing Center for Infectious Disease"/>
            <person name="Wu L."/>
            <person name="Ma J."/>
        </authorList>
    </citation>
    <scope>NUCLEOTIDE SEQUENCE [LARGE SCALE GENOMIC DNA]</scope>
    <source>
        <strain evidence="2 3">JCM 16083</strain>
    </source>
</reference>
<dbReference type="Pfam" id="PF13087">
    <property type="entry name" value="AAA_12"/>
    <property type="match status" value="1"/>
</dbReference>
<proteinExistence type="predicted"/>
<evidence type="ECO:0000259" key="1">
    <source>
        <dbReference type="Pfam" id="PF13087"/>
    </source>
</evidence>
<dbReference type="InterPro" id="IPR047187">
    <property type="entry name" value="SF1_C_Upf1"/>
</dbReference>
<dbReference type="InterPro" id="IPR027417">
    <property type="entry name" value="P-loop_NTPase"/>
</dbReference>
<organism evidence="2 3">
    <name type="scientific">Wandonia haliotis</name>
    <dbReference type="NCBI Taxonomy" id="574963"/>
    <lineage>
        <taxon>Bacteria</taxon>
        <taxon>Pseudomonadati</taxon>
        <taxon>Bacteroidota</taxon>
        <taxon>Flavobacteriia</taxon>
        <taxon>Flavobacteriales</taxon>
        <taxon>Crocinitomicaceae</taxon>
        <taxon>Wandonia</taxon>
    </lineage>
</organism>
<dbReference type="SUPFAM" id="SSF52540">
    <property type="entry name" value="P-loop containing nucleoside triphosphate hydrolases"/>
    <property type="match status" value="1"/>
</dbReference>
<dbReference type="InterPro" id="IPR041679">
    <property type="entry name" value="DNA2/NAM7-like_C"/>
</dbReference>
<dbReference type="RefSeq" id="WP_343784578.1">
    <property type="nucleotide sequence ID" value="NZ_BAAAFH010000003.1"/>
</dbReference>
<feature type="domain" description="DNA2/NAM7 helicase-like C-terminal" evidence="1">
    <location>
        <begin position="875"/>
        <end position="1049"/>
    </location>
</feature>
<dbReference type="EMBL" id="BAAAFH010000003">
    <property type="protein sequence ID" value="GAA0873991.1"/>
    <property type="molecule type" value="Genomic_DNA"/>
</dbReference>
<dbReference type="Proteomes" id="UP001501126">
    <property type="component" value="Unassembled WGS sequence"/>
</dbReference>
<dbReference type="PANTHER" id="PTHR10887">
    <property type="entry name" value="DNA2/NAM7 HELICASE FAMILY"/>
    <property type="match status" value="1"/>
</dbReference>
<dbReference type="Gene3D" id="3.40.50.300">
    <property type="entry name" value="P-loop containing nucleotide triphosphate hydrolases"/>
    <property type="match status" value="3"/>
</dbReference>
<comment type="caution">
    <text evidence="2">The sequence shown here is derived from an EMBL/GenBank/DDBJ whole genome shotgun (WGS) entry which is preliminary data.</text>
</comment>
<dbReference type="InterPro" id="IPR045055">
    <property type="entry name" value="DNA2/NAM7-like"/>
</dbReference>